<dbReference type="Gene3D" id="3.40.50.300">
    <property type="entry name" value="P-loop containing nucleotide triphosphate hydrolases"/>
    <property type="match status" value="1"/>
</dbReference>
<dbReference type="RefSeq" id="WP_109720496.1">
    <property type="nucleotide sequence ID" value="NZ_QEQK01000008.1"/>
</dbReference>
<dbReference type="CDD" id="cd00880">
    <property type="entry name" value="Era_like"/>
    <property type="match status" value="1"/>
</dbReference>
<dbReference type="SUPFAM" id="SSF52540">
    <property type="entry name" value="P-loop containing nucleoside triphosphate hydrolases"/>
    <property type="match status" value="1"/>
</dbReference>
<evidence type="ECO:0000256" key="2">
    <source>
        <dbReference type="ARBA" id="ARBA00022692"/>
    </source>
</evidence>
<feature type="transmembrane region" description="Helical" evidence="5">
    <location>
        <begin position="359"/>
        <end position="381"/>
    </location>
</feature>
<name>A0A363UKD4_9GAMM</name>
<keyword evidence="3 5" id="KW-1133">Transmembrane helix</keyword>
<dbReference type="InterPro" id="IPR005225">
    <property type="entry name" value="Small_GTP-bd"/>
</dbReference>
<evidence type="ECO:0000256" key="3">
    <source>
        <dbReference type="ARBA" id="ARBA00022989"/>
    </source>
</evidence>
<dbReference type="InterPro" id="IPR006073">
    <property type="entry name" value="GTP-bd"/>
</dbReference>
<comment type="caution">
    <text evidence="7">The sequence shown here is derived from an EMBL/GenBank/DDBJ whole genome shotgun (WGS) entry which is preliminary data.</text>
</comment>
<evidence type="ECO:0000259" key="6">
    <source>
        <dbReference type="Pfam" id="PF01926"/>
    </source>
</evidence>
<dbReference type="NCBIfam" id="TIGR00231">
    <property type="entry name" value="small_GTP"/>
    <property type="match status" value="1"/>
</dbReference>
<keyword evidence="4 5" id="KW-0472">Membrane</keyword>
<dbReference type="Pfam" id="PF01926">
    <property type="entry name" value="MMR_HSR1"/>
    <property type="match status" value="1"/>
</dbReference>
<dbReference type="GO" id="GO:0005525">
    <property type="term" value="F:GTP binding"/>
    <property type="evidence" value="ECO:0007669"/>
    <property type="project" value="InterPro"/>
</dbReference>
<keyword evidence="8" id="KW-1185">Reference proteome</keyword>
<dbReference type="EMBL" id="QEQK01000008">
    <property type="protein sequence ID" value="PWN55886.1"/>
    <property type="molecule type" value="Genomic_DNA"/>
</dbReference>
<reference evidence="7 8" key="1">
    <citation type="submission" date="2018-05" db="EMBL/GenBank/DDBJ databases">
        <title>Abyssibacter profundi OUC007T gen. nov., sp. nov, a marine bacterium isolated from seawater of the Mariana Trench.</title>
        <authorList>
            <person name="Zhou S."/>
        </authorList>
    </citation>
    <scope>NUCLEOTIDE SEQUENCE [LARGE SCALE GENOMIC DNA]</scope>
    <source>
        <strain evidence="7 8">OUC007</strain>
    </source>
</reference>
<protein>
    <submittedName>
        <fullName evidence="7">GTP-binding protein HSR1</fullName>
    </submittedName>
</protein>
<dbReference type="GO" id="GO:0016020">
    <property type="term" value="C:membrane"/>
    <property type="evidence" value="ECO:0007669"/>
    <property type="project" value="UniProtKB-SubCell"/>
</dbReference>
<proteinExistence type="predicted"/>
<dbReference type="GO" id="GO:0030488">
    <property type="term" value="P:tRNA methylation"/>
    <property type="evidence" value="ECO:0007669"/>
    <property type="project" value="TreeGrafter"/>
</dbReference>
<evidence type="ECO:0000256" key="1">
    <source>
        <dbReference type="ARBA" id="ARBA00004141"/>
    </source>
</evidence>
<accession>A0A363UKD4</accession>
<dbReference type="GO" id="GO:0005737">
    <property type="term" value="C:cytoplasm"/>
    <property type="evidence" value="ECO:0007669"/>
    <property type="project" value="TreeGrafter"/>
</dbReference>
<dbReference type="Pfam" id="PF05128">
    <property type="entry name" value="DUF697"/>
    <property type="match status" value="1"/>
</dbReference>
<dbReference type="OrthoDB" id="238366at2"/>
<dbReference type="AlphaFoldDB" id="A0A363UKD4"/>
<feature type="transmembrane region" description="Helical" evidence="5">
    <location>
        <begin position="329"/>
        <end position="347"/>
    </location>
</feature>
<dbReference type="GO" id="GO:0002098">
    <property type="term" value="P:tRNA wobble uridine modification"/>
    <property type="evidence" value="ECO:0007669"/>
    <property type="project" value="TreeGrafter"/>
</dbReference>
<sequence>MKPADDAAQQALDAVRDSLRDLIDDADTPSSVREALQAEYSDLQTLWQKLEGNELHVAVFGRVSVGKSSLLNALLARNVFATGPLHGVTQRADTDQWTRLGDSAVRVFDTPGIDEIDGQGRERLAAQVARRADLVLFVCDADLTQLEYAALAQLAATHRPLLLILNKADRYHQAERARLLDRLRERTATLLQPEHVLSAAADPRPETVVRIDANGEETESTRPRAPDVAEVAARVSEILEREGLLLSALNAGLYASEVSDTVAARVADIRSTAAQRVIRGYCLGKGLAVAINPVPLTDLAAAAALDVSLVFHLGRIYGLPVTRHEAGRLVGVISLQLAALMGAVWAVHAASSLLKTLSAGLSVTVTALAQGSVAWYATYVIGQVATRYFVNGRSWGPGGPKRAVNDVLSLVDRESILAEARQALTERLRRQRQ</sequence>
<dbReference type="Proteomes" id="UP000251800">
    <property type="component" value="Unassembled WGS sequence"/>
</dbReference>
<evidence type="ECO:0000313" key="7">
    <source>
        <dbReference type="EMBL" id="PWN55886.1"/>
    </source>
</evidence>
<comment type="subcellular location">
    <subcellularLocation>
        <location evidence="1">Membrane</location>
        <topology evidence="1">Multi-pass membrane protein</topology>
    </subcellularLocation>
</comment>
<dbReference type="PANTHER" id="PTHR42714:SF6">
    <property type="entry name" value="TRANSLATION INITIATION FACTOR IF-2"/>
    <property type="match status" value="1"/>
</dbReference>
<gene>
    <name evidence="7" type="ORF">DEH80_10750</name>
</gene>
<organism evidence="7 8">
    <name type="scientific">Abyssibacter profundi</name>
    <dbReference type="NCBI Taxonomy" id="2182787"/>
    <lineage>
        <taxon>Bacteria</taxon>
        <taxon>Pseudomonadati</taxon>
        <taxon>Pseudomonadota</taxon>
        <taxon>Gammaproteobacteria</taxon>
        <taxon>Chromatiales</taxon>
        <taxon>Oceanococcaceae</taxon>
        <taxon>Abyssibacter</taxon>
    </lineage>
</organism>
<feature type="domain" description="G" evidence="6">
    <location>
        <begin position="56"/>
        <end position="167"/>
    </location>
</feature>
<dbReference type="InterPro" id="IPR027417">
    <property type="entry name" value="P-loop_NTPase"/>
</dbReference>
<dbReference type="PANTHER" id="PTHR42714">
    <property type="entry name" value="TRNA MODIFICATION GTPASE GTPBP3"/>
    <property type="match status" value="1"/>
</dbReference>
<evidence type="ECO:0000313" key="8">
    <source>
        <dbReference type="Proteomes" id="UP000251800"/>
    </source>
</evidence>
<evidence type="ECO:0000256" key="4">
    <source>
        <dbReference type="ARBA" id="ARBA00023136"/>
    </source>
</evidence>
<evidence type="ECO:0000256" key="5">
    <source>
        <dbReference type="SAM" id="Phobius"/>
    </source>
</evidence>
<keyword evidence="2 5" id="KW-0812">Transmembrane</keyword>
<dbReference type="InterPro" id="IPR021147">
    <property type="entry name" value="DUF697"/>
</dbReference>